<dbReference type="InterPro" id="IPR010730">
    <property type="entry name" value="HET"/>
</dbReference>
<dbReference type="Pfam" id="PF06985">
    <property type="entry name" value="HET"/>
    <property type="match status" value="1"/>
</dbReference>
<dbReference type="HOGENOM" id="CLU_268143_0_0_1"/>
<feature type="compositionally biased region" description="Basic residues" evidence="1">
    <location>
        <begin position="554"/>
        <end position="566"/>
    </location>
</feature>
<dbReference type="EMBL" id="KL198006">
    <property type="protein sequence ID" value="KDQ31594.1"/>
    <property type="molecule type" value="Genomic_DNA"/>
</dbReference>
<dbReference type="AlphaFoldDB" id="A0A067NUJ4"/>
<dbReference type="PANTHER" id="PTHR10622">
    <property type="entry name" value="HET DOMAIN-CONTAINING PROTEIN"/>
    <property type="match status" value="1"/>
</dbReference>
<gene>
    <name evidence="3" type="ORF">PLEOSDRAFT_166744</name>
</gene>
<name>A0A067NUJ4_PLEO1</name>
<dbReference type="InParanoid" id="A0A067NUJ4"/>
<evidence type="ECO:0000256" key="1">
    <source>
        <dbReference type="SAM" id="MobiDB-lite"/>
    </source>
</evidence>
<accession>A0A067NUJ4</accession>
<dbReference type="OrthoDB" id="2803783at2759"/>
<feature type="region of interest" description="Disordered" evidence="1">
    <location>
        <begin position="542"/>
        <end position="571"/>
    </location>
</feature>
<dbReference type="Proteomes" id="UP000027073">
    <property type="component" value="Unassembled WGS sequence"/>
</dbReference>
<feature type="compositionally biased region" description="Acidic residues" evidence="1">
    <location>
        <begin position="908"/>
        <end position="935"/>
    </location>
</feature>
<proteinExistence type="predicted"/>
<evidence type="ECO:0000259" key="2">
    <source>
        <dbReference type="Pfam" id="PF06985"/>
    </source>
</evidence>
<reference evidence="4" key="1">
    <citation type="journal article" date="2014" name="Proc. Natl. Acad. Sci. U.S.A.">
        <title>Extensive sampling of basidiomycete genomes demonstrates inadequacy of the white-rot/brown-rot paradigm for wood decay fungi.</title>
        <authorList>
            <person name="Riley R."/>
            <person name="Salamov A.A."/>
            <person name="Brown D.W."/>
            <person name="Nagy L.G."/>
            <person name="Floudas D."/>
            <person name="Held B.W."/>
            <person name="Levasseur A."/>
            <person name="Lombard V."/>
            <person name="Morin E."/>
            <person name="Otillar R."/>
            <person name="Lindquist E.A."/>
            <person name="Sun H."/>
            <person name="LaButti K.M."/>
            <person name="Schmutz J."/>
            <person name="Jabbour D."/>
            <person name="Luo H."/>
            <person name="Baker S.E."/>
            <person name="Pisabarro A.G."/>
            <person name="Walton J.D."/>
            <person name="Blanchette R.A."/>
            <person name="Henrissat B."/>
            <person name="Martin F."/>
            <person name="Cullen D."/>
            <person name="Hibbett D.S."/>
            <person name="Grigoriev I.V."/>
        </authorList>
    </citation>
    <scope>NUCLEOTIDE SEQUENCE [LARGE SCALE GENOMIC DNA]</scope>
    <source>
        <strain evidence="4">PC15</strain>
    </source>
</reference>
<evidence type="ECO:0000313" key="4">
    <source>
        <dbReference type="Proteomes" id="UP000027073"/>
    </source>
</evidence>
<dbReference type="PANTHER" id="PTHR10622:SF10">
    <property type="entry name" value="HET DOMAIN-CONTAINING PROTEIN"/>
    <property type="match status" value="1"/>
</dbReference>
<dbReference type="VEuPathDB" id="FungiDB:PLEOSDRAFT_166744"/>
<dbReference type="STRING" id="1137138.A0A067NUJ4"/>
<protein>
    <recommendedName>
        <fullName evidence="2">Heterokaryon incompatibility domain-containing protein</fullName>
    </recommendedName>
</protein>
<feature type="region of interest" description="Disordered" evidence="1">
    <location>
        <begin position="486"/>
        <end position="512"/>
    </location>
</feature>
<evidence type="ECO:0000313" key="3">
    <source>
        <dbReference type="EMBL" id="KDQ31594.1"/>
    </source>
</evidence>
<organism evidence="3 4">
    <name type="scientific">Pleurotus ostreatus (strain PC15)</name>
    <name type="common">Oyster mushroom</name>
    <dbReference type="NCBI Taxonomy" id="1137138"/>
    <lineage>
        <taxon>Eukaryota</taxon>
        <taxon>Fungi</taxon>
        <taxon>Dikarya</taxon>
        <taxon>Basidiomycota</taxon>
        <taxon>Agaricomycotina</taxon>
        <taxon>Agaricomycetes</taxon>
        <taxon>Agaricomycetidae</taxon>
        <taxon>Agaricales</taxon>
        <taxon>Pleurotineae</taxon>
        <taxon>Pleurotaceae</taxon>
        <taxon>Pleurotus</taxon>
    </lineage>
</organism>
<feature type="region of interest" description="Disordered" evidence="1">
    <location>
        <begin position="887"/>
        <end position="949"/>
    </location>
</feature>
<feature type="domain" description="Heterokaryon incompatibility" evidence="2">
    <location>
        <begin position="747"/>
        <end position="839"/>
    </location>
</feature>
<sequence>MAPPSKANAEQKAYLTGLLDKFLEAQKHGRLDRFWPVLYRGWFEQWQEEEDPAIMDDGERKKNLGTKIAKRQDYLKRWYHNRTAAKTRATPKQLPPPQPIKNARRPQLLQLYSKKYYKTRIRPKIYENLPAGTKLTGAAFLSLLQEKIPQIFALETAEIKKEIEDLYEALRNREDEEDKDAPPERITAARYAAAIDEIPRYFQAFSQELARRTGWSFTLLAGGPDPENGGRINSIGVHFGENEAGQHFGKATPGFGDTVLTPYANFLNTIYTKSECDARSLVAVDSVDSSPADTPPHGSATTMASFNAGVESRELTLPPPVPAPPAALVTPAAPPNTNAAPLPDLDEFDWSEFDATMATFNPTIPSTMSPLAGNGAFGSLLDELAADLPDYITHAATKMTSINLAPIPTVVTVPGIPATPISTAPELPILPIPPVALPSPAVASSSPPAVSSPVVLPSSPPVASSPVPAVSSPVLLPSTAAGVPTGNAENAETVGPVADVGSDVSPMIGNPAPLRRRKRALDVGEDSAFIVPGKRVRKLSERKEWEATSITKKKENRHPKKGKSSKSSKGVKTFFEAKHPFSQTTPMMWWMIGHIDEVTRHTFYGWRGAERKLIPALPTWRKADARQCQRSERTSTPAPGVLSGGTSTFPGLVAIECSSRPYPCILVKPKLHRILPAIQKHVNTCPMYLYHIKDKELVSRAQLVDSITLYLEERIRLRAGEDPQNIDTLAQKQSKSLDVRIRAASAYAILSHRWGDDELKFGDLQQRDTIEVAEKEGFVKFVKFCKAAAQSDYSCLYVWADTACIDKKSSTDLDEAIRSMYNWYRNAKLCIVYLSASNPGELEGDPWFKRGWTLQEMLAPKRLKFYCNDWSKLYPGRRYDVVRASHVAPDDAPSEGPQRKGSYFDVDTASDGEDNGDEDIDDDVSESSDDDEAADDGPPPPEKKMSVSEKLTPDVLKRLVKITSRNLDLHPLHITNLVTTSEIECQFLENYDPSPANARNVFQWLSERTTSRAEDMSYCLLGLLDIQIPIAYGEGEERAFYRIQVECSHHVEDRSLFLWNGSRSRWNTMFADGPSAFYDAKAHPGDPRSLSSNFLFSSHSARNLDPSFTLTNCGLRIMVALHGVKFKKVFTDSERHTYVLTVFREGGDTKVNLRWRGKPPASDRVTARWKVAVVGGFSNNAPFAILLREGATKFPPRYYRLSSAVFDKIPSLRSLTEKPPKTVWIQ</sequence>